<dbReference type="EMBL" id="JAPEIS010000001">
    <property type="protein sequence ID" value="KAJ8071763.1"/>
    <property type="molecule type" value="Genomic_DNA"/>
</dbReference>
<keyword evidence="7" id="KW-1185">Reference proteome</keyword>
<dbReference type="GO" id="GO:0004674">
    <property type="term" value="F:protein serine/threonine kinase activity"/>
    <property type="evidence" value="ECO:0007669"/>
    <property type="project" value="UniProtKB-EC"/>
</dbReference>
<feature type="region of interest" description="Disordered" evidence="4">
    <location>
        <begin position="505"/>
        <end position="579"/>
    </location>
</feature>
<evidence type="ECO:0000256" key="4">
    <source>
        <dbReference type="SAM" id="MobiDB-lite"/>
    </source>
</evidence>
<feature type="domain" description="Fungal-type protein kinase" evidence="5">
    <location>
        <begin position="297"/>
        <end position="708"/>
    </location>
</feature>
<dbReference type="OrthoDB" id="5584477at2759"/>
<dbReference type="PROSITE" id="PS00109">
    <property type="entry name" value="PROTEIN_KINASE_TYR"/>
    <property type="match status" value="1"/>
</dbReference>
<gene>
    <name evidence="6" type="ORF">OCU04_002079</name>
</gene>
<reference evidence="6" key="1">
    <citation type="submission" date="2022-11" db="EMBL/GenBank/DDBJ databases">
        <title>Genome Resource of Sclerotinia nivalis Strain SnTB1, a Plant Pathogen Isolated from American Ginseng.</title>
        <authorList>
            <person name="Fan S."/>
        </authorList>
    </citation>
    <scope>NUCLEOTIDE SEQUENCE</scope>
    <source>
        <strain evidence="6">SnTB1</strain>
    </source>
</reference>
<dbReference type="Proteomes" id="UP001152300">
    <property type="component" value="Unassembled WGS sequence"/>
</dbReference>
<dbReference type="SUPFAM" id="SSF56112">
    <property type="entry name" value="Protein kinase-like (PK-like)"/>
    <property type="match status" value="1"/>
</dbReference>
<dbReference type="Gene3D" id="1.10.510.10">
    <property type="entry name" value="Transferase(Phosphotransferase) domain 1"/>
    <property type="match status" value="1"/>
</dbReference>
<feature type="compositionally biased region" description="Polar residues" evidence="4">
    <location>
        <begin position="514"/>
        <end position="523"/>
    </location>
</feature>
<evidence type="ECO:0000313" key="6">
    <source>
        <dbReference type="EMBL" id="KAJ8071763.1"/>
    </source>
</evidence>
<dbReference type="PANTHER" id="PTHR38248">
    <property type="entry name" value="FUNK1 6"/>
    <property type="match status" value="1"/>
</dbReference>
<dbReference type="AlphaFoldDB" id="A0A9X0DS48"/>
<comment type="catalytic activity">
    <reaction evidence="2">
        <text>L-threonyl-[protein] + ATP = O-phospho-L-threonyl-[protein] + ADP + H(+)</text>
        <dbReference type="Rhea" id="RHEA:46608"/>
        <dbReference type="Rhea" id="RHEA-COMP:11060"/>
        <dbReference type="Rhea" id="RHEA-COMP:11605"/>
        <dbReference type="ChEBI" id="CHEBI:15378"/>
        <dbReference type="ChEBI" id="CHEBI:30013"/>
        <dbReference type="ChEBI" id="CHEBI:30616"/>
        <dbReference type="ChEBI" id="CHEBI:61977"/>
        <dbReference type="ChEBI" id="CHEBI:456216"/>
        <dbReference type="EC" id="2.7.11.1"/>
    </reaction>
</comment>
<comment type="catalytic activity">
    <reaction evidence="3">
        <text>L-seryl-[protein] + ATP = O-phospho-L-seryl-[protein] + ADP + H(+)</text>
        <dbReference type="Rhea" id="RHEA:17989"/>
        <dbReference type="Rhea" id="RHEA-COMP:9863"/>
        <dbReference type="Rhea" id="RHEA-COMP:11604"/>
        <dbReference type="ChEBI" id="CHEBI:15378"/>
        <dbReference type="ChEBI" id="CHEBI:29999"/>
        <dbReference type="ChEBI" id="CHEBI:30616"/>
        <dbReference type="ChEBI" id="CHEBI:83421"/>
        <dbReference type="ChEBI" id="CHEBI:456216"/>
        <dbReference type="EC" id="2.7.11.1"/>
    </reaction>
</comment>
<feature type="compositionally biased region" description="Low complexity" evidence="4">
    <location>
        <begin position="524"/>
        <end position="535"/>
    </location>
</feature>
<comment type="caution">
    <text evidence="6">The sequence shown here is derived from an EMBL/GenBank/DDBJ whole genome shotgun (WGS) entry which is preliminary data.</text>
</comment>
<evidence type="ECO:0000259" key="5">
    <source>
        <dbReference type="Pfam" id="PF17667"/>
    </source>
</evidence>
<name>A0A9X0DS48_9HELO</name>
<evidence type="ECO:0000313" key="7">
    <source>
        <dbReference type="Proteomes" id="UP001152300"/>
    </source>
</evidence>
<dbReference type="InterPro" id="IPR008266">
    <property type="entry name" value="Tyr_kinase_AS"/>
</dbReference>
<dbReference type="EC" id="2.7.11.1" evidence="1"/>
<dbReference type="InterPro" id="IPR011009">
    <property type="entry name" value="Kinase-like_dom_sf"/>
</dbReference>
<protein>
    <recommendedName>
        <fullName evidence="1">non-specific serine/threonine protein kinase</fullName>
        <ecNumber evidence="1">2.7.11.1</ecNumber>
    </recommendedName>
</protein>
<evidence type="ECO:0000256" key="1">
    <source>
        <dbReference type="ARBA" id="ARBA00012513"/>
    </source>
</evidence>
<accession>A0A9X0DS48</accession>
<evidence type="ECO:0000256" key="2">
    <source>
        <dbReference type="ARBA" id="ARBA00047899"/>
    </source>
</evidence>
<proteinExistence type="predicted"/>
<organism evidence="6 7">
    <name type="scientific">Sclerotinia nivalis</name>
    <dbReference type="NCBI Taxonomy" id="352851"/>
    <lineage>
        <taxon>Eukaryota</taxon>
        <taxon>Fungi</taxon>
        <taxon>Dikarya</taxon>
        <taxon>Ascomycota</taxon>
        <taxon>Pezizomycotina</taxon>
        <taxon>Leotiomycetes</taxon>
        <taxon>Helotiales</taxon>
        <taxon>Sclerotiniaceae</taxon>
        <taxon>Sclerotinia</taxon>
    </lineage>
</organism>
<dbReference type="Pfam" id="PF17667">
    <property type="entry name" value="Pkinase_fungal"/>
    <property type="match status" value="1"/>
</dbReference>
<sequence>MAHLRTMSSLSDTDIIAQNPIGNGLDGFRRLFKEKCKDLGISEVEQLVETSRTDAKDLALKLIIALQTIPLASVLRSRHGPETLLEDIISWAPQVLSGVFNLSSFIPLFKIVDSHASDVEIFNALFVLLARTTTAHQSGPTTPPQSIIPFAAAAFKQTPFSFSTGRLADSSERLKDIEPTLKKEIGESLTIDLPDFFNTFFEPIPKLLEIADIVFHMCKDSELPLYREGTGWVGWPKDCKESEVLDWLKSCIEQLLLFASERGFRPDKDRRCLATPNKAIPGSISPRKLDIGLTYGSSDEPVNWSQILVPGELKSNPAEDNHQSTWLDLVKYVREVFRAQDTRRFVLGFTICGSLMRLWRFDRLGGMASKSFDINKDGQMFVSTILGCLWMDEEDLGFDPTILKEDAKKYINIQRNDLEERLYLEELMQRQPCVVGRATTCWRGYVNRDTQLVIKDSWEYEDQPEEGVLLKEATEAGVENISRYYHHETVCVGDAVDDIRNNVRNGLQDASGRNPFQQRQPAISESTTSSATSGRLEGGRGRGRGRSGSRSSIKSITRKRSSSSIQMLMPPPKRVCSDPPAVQKNIQQFNRVHRRVIMRDVGKSIYHATSLKALLTGLLGGIKGHESLLNAEILHRDISIGNVMLNEAEDDGFLIDLDLAVKINREKASGAPSKTGTKVFMAIGVLYGEHHSFMHDLESFFWVLFWLCVHWNGPERERSRTEYENWNYEDTRKLGKIKSGTVLGESEFIEEVDSNFTFYCKPLIPCIKQLHEVVFPDGKRWSTENRRLYSQMKLILEKAREALEV</sequence>
<dbReference type="PANTHER" id="PTHR38248:SF2">
    <property type="entry name" value="FUNK1 11"/>
    <property type="match status" value="1"/>
</dbReference>
<dbReference type="InterPro" id="IPR040976">
    <property type="entry name" value="Pkinase_fungal"/>
</dbReference>
<evidence type="ECO:0000256" key="3">
    <source>
        <dbReference type="ARBA" id="ARBA00048679"/>
    </source>
</evidence>